<keyword evidence="2" id="KW-1185">Reference proteome</keyword>
<dbReference type="EMBL" id="JACHIF010000008">
    <property type="protein sequence ID" value="MBB5039343.1"/>
    <property type="molecule type" value="Genomic_DNA"/>
</dbReference>
<dbReference type="PROSITE" id="PS51318">
    <property type="entry name" value="TAT"/>
    <property type="match status" value="1"/>
</dbReference>
<proteinExistence type="predicted"/>
<evidence type="ECO:0008006" key="3">
    <source>
        <dbReference type="Google" id="ProtNLM"/>
    </source>
</evidence>
<evidence type="ECO:0000313" key="2">
    <source>
        <dbReference type="Proteomes" id="UP000534294"/>
    </source>
</evidence>
<dbReference type="Pfam" id="PF07586">
    <property type="entry name" value="HXXSHH"/>
    <property type="match status" value="1"/>
</dbReference>
<evidence type="ECO:0000313" key="1">
    <source>
        <dbReference type="EMBL" id="MBB5039343.1"/>
    </source>
</evidence>
<reference evidence="1 2" key="1">
    <citation type="submission" date="2020-08" db="EMBL/GenBank/DDBJ databases">
        <title>Genomic Encyclopedia of Type Strains, Phase IV (KMG-IV): sequencing the most valuable type-strain genomes for metagenomic binning, comparative biology and taxonomic classification.</title>
        <authorList>
            <person name="Goeker M."/>
        </authorList>
    </citation>
    <scope>NUCLEOTIDE SEQUENCE [LARGE SCALE GENOMIC DNA]</scope>
    <source>
        <strain evidence="1 2">DSM 12251</strain>
    </source>
</reference>
<sequence>MKSLNRRQFLRDLGISATALPFLAGLPSITGAPAPQKRQRLIVMFSPNGTLPGEFWPDKEGEGIEFKSILKPLEAFKEKTLILHGIANKVQGDGDSHMRGMSCLLTCDELLKGNIMGGGGNPAGWASNISIDQEIKNFLQSRPETRTRFGSLEFGVAVPDRADPWTRMSYAGGNQPIAPVDDPHQMLGKLYGRMKDKESLVSILDDVRDDLKRVSSKLSARDKALLDQHMTLVRSLEQDLENADKQGQLAHPVPQIDPSIELVNDNTPEISRVQIDLLVNSLANDMARVATLQYMRSVGMAQMRWLGIEEGHHSLSHDPDDNKDSYAKLMKINTWFAGEFAYLAKRLSETPEPTGDGSMLDNTLLVWTNELGKGNSHTLNDIPYVMVGGGAGFKMGRTLKFDKVAHNRLWMSVAHSMGHTGLKTFGKTELCEGGALNLV</sequence>
<dbReference type="RefSeq" id="WP_184211030.1">
    <property type="nucleotide sequence ID" value="NZ_JACHIF010000008.1"/>
</dbReference>
<comment type="caution">
    <text evidence="1">The sequence shown here is derived from an EMBL/GenBank/DDBJ whole genome shotgun (WGS) entry which is preliminary data.</text>
</comment>
<dbReference type="InterPro" id="IPR011447">
    <property type="entry name" value="DUF1552"/>
</dbReference>
<dbReference type="AlphaFoldDB" id="A0A7W7YNB9"/>
<dbReference type="InterPro" id="IPR006311">
    <property type="entry name" value="TAT_signal"/>
</dbReference>
<organism evidence="1 2">
    <name type="scientific">Prosthecobacter dejongeii</name>
    <dbReference type="NCBI Taxonomy" id="48465"/>
    <lineage>
        <taxon>Bacteria</taxon>
        <taxon>Pseudomonadati</taxon>
        <taxon>Verrucomicrobiota</taxon>
        <taxon>Verrucomicrobiia</taxon>
        <taxon>Verrucomicrobiales</taxon>
        <taxon>Verrucomicrobiaceae</taxon>
        <taxon>Prosthecobacter</taxon>
    </lineage>
</organism>
<gene>
    <name evidence="1" type="ORF">HNQ64_003615</name>
</gene>
<dbReference type="Proteomes" id="UP000534294">
    <property type="component" value="Unassembled WGS sequence"/>
</dbReference>
<protein>
    <recommendedName>
        <fullName evidence="3">DUF1552 domain-containing protein</fullName>
    </recommendedName>
</protein>
<name>A0A7W7YNB9_9BACT</name>
<accession>A0A7W7YNB9</accession>